<dbReference type="InterPro" id="IPR034164">
    <property type="entry name" value="Pepsin-like_dom"/>
</dbReference>
<dbReference type="InterPro" id="IPR001461">
    <property type="entry name" value="Aspartic_peptidase_A1"/>
</dbReference>
<dbReference type="InterPro" id="IPR033121">
    <property type="entry name" value="PEPTIDASE_A1"/>
</dbReference>
<dbReference type="Proteomes" id="UP000614601">
    <property type="component" value="Unassembled WGS sequence"/>
</dbReference>
<dbReference type="OrthoDB" id="771136at2759"/>
<feature type="signal peptide" evidence="2">
    <location>
        <begin position="1"/>
        <end position="17"/>
    </location>
</feature>
<comment type="similarity">
    <text evidence="1">Belongs to the peptidase A1 family.</text>
</comment>
<dbReference type="GO" id="GO:0004190">
    <property type="term" value="F:aspartic-type endopeptidase activity"/>
    <property type="evidence" value="ECO:0007669"/>
    <property type="project" value="InterPro"/>
</dbReference>
<evidence type="ECO:0000259" key="3">
    <source>
        <dbReference type="PROSITE" id="PS51767"/>
    </source>
</evidence>
<dbReference type="SUPFAM" id="SSF50630">
    <property type="entry name" value="Acid proteases"/>
    <property type="match status" value="1"/>
</dbReference>
<dbReference type="CDD" id="cd05471">
    <property type="entry name" value="pepsin_like"/>
    <property type="match status" value="1"/>
</dbReference>
<sequence length="349" mass="39552">MLLLSCFTLLCFCYVTAYTEVYNKNNNDDVKVQTQYEFEVDLNIGSPAKQYTFGIDIQSEDSWIYSSSCEGLSHHRDVDLYIPNNSKTFKNLSTTFEKTYDNIGRASQVSGYAISDSFKLSNGGTAQNKINLITSLKYTDITQNEYSNFYSGLLGLGVPHNNNKDWIGNYMFTGYRQVMCLGNVGDNLAFRSFGSFPNNMMTYNNLSQHIIHQEADLWTINVNKFRFGKYILGKFLYAAPSTLTSAILLPNNVFSIVLRTLGASEQNGNYYVNCDKKDLPALEIQVGTTWITVTSERYIDRSEDSNCKLLLKPSASDTNVTLGTAFFNDHSFCLNYEEKLLHFIEPVLH</sequence>
<dbReference type="GO" id="GO:0006508">
    <property type="term" value="P:proteolysis"/>
    <property type="evidence" value="ECO:0007669"/>
    <property type="project" value="InterPro"/>
</dbReference>
<dbReference type="AlphaFoldDB" id="A0A811KSZ1"/>
<comment type="caution">
    <text evidence="4">The sequence shown here is derived from an EMBL/GenBank/DDBJ whole genome shotgun (WGS) entry which is preliminary data.</text>
</comment>
<feature type="chain" id="PRO_5035595075" description="Peptidase A1 domain-containing protein" evidence="2">
    <location>
        <begin position="18"/>
        <end position="349"/>
    </location>
</feature>
<evidence type="ECO:0000256" key="1">
    <source>
        <dbReference type="ARBA" id="ARBA00007447"/>
    </source>
</evidence>
<dbReference type="EMBL" id="CAJFDH010000004">
    <property type="protein sequence ID" value="CAD5218445.1"/>
    <property type="molecule type" value="Genomic_DNA"/>
</dbReference>
<organism evidence="4 5">
    <name type="scientific">Bursaphelenchus okinawaensis</name>
    <dbReference type="NCBI Taxonomy" id="465554"/>
    <lineage>
        <taxon>Eukaryota</taxon>
        <taxon>Metazoa</taxon>
        <taxon>Ecdysozoa</taxon>
        <taxon>Nematoda</taxon>
        <taxon>Chromadorea</taxon>
        <taxon>Rhabditida</taxon>
        <taxon>Tylenchina</taxon>
        <taxon>Tylenchomorpha</taxon>
        <taxon>Aphelenchoidea</taxon>
        <taxon>Aphelenchoididae</taxon>
        <taxon>Bursaphelenchus</taxon>
    </lineage>
</organism>
<evidence type="ECO:0000256" key="2">
    <source>
        <dbReference type="SAM" id="SignalP"/>
    </source>
</evidence>
<evidence type="ECO:0000313" key="5">
    <source>
        <dbReference type="Proteomes" id="UP000614601"/>
    </source>
</evidence>
<dbReference type="EMBL" id="CAJFCW020000004">
    <property type="protein sequence ID" value="CAG9110517.1"/>
    <property type="molecule type" value="Genomic_DNA"/>
</dbReference>
<gene>
    <name evidence="4" type="ORF">BOKJ2_LOCUS7655</name>
</gene>
<proteinExistence type="inferred from homology"/>
<keyword evidence="5" id="KW-1185">Reference proteome</keyword>
<protein>
    <recommendedName>
        <fullName evidence="3">Peptidase A1 domain-containing protein</fullName>
    </recommendedName>
</protein>
<dbReference type="Pfam" id="PF00026">
    <property type="entry name" value="Asp"/>
    <property type="match status" value="1"/>
</dbReference>
<reference evidence="4" key="1">
    <citation type="submission" date="2020-09" db="EMBL/GenBank/DDBJ databases">
        <authorList>
            <person name="Kikuchi T."/>
        </authorList>
    </citation>
    <scope>NUCLEOTIDE SEQUENCE</scope>
    <source>
        <strain evidence="4">SH1</strain>
    </source>
</reference>
<dbReference type="InterPro" id="IPR021109">
    <property type="entry name" value="Peptidase_aspartic_dom_sf"/>
</dbReference>
<evidence type="ECO:0000313" key="4">
    <source>
        <dbReference type="EMBL" id="CAD5218445.1"/>
    </source>
</evidence>
<dbReference type="Gene3D" id="2.40.70.10">
    <property type="entry name" value="Acid Proteases"/>
    <property type="match status" value="2"/>
</dbReference>
<name>A0A811KSZ1_9BILA</name>
<dbReference type="Proteomes" id="UP000783686">
    <property type="component" value="Unassembled WGS sequence"/>
</dbReference>
<dbReference type="PROSITE" id="PS51767">
    <property type="entry name" value="PEPTIDASE_A1"/>
    <property type="match status" value="1"/>
</dbReference>
<dbReference type="PANTHER" id="PTHR47966:SF51">
    <property type="entry name" value="BETA-SITE APP-CLEAVING ENZYME, ISOFORM A-RELATED"/>
    <property type="match status" value="1"/>
</dbReference>
<dbReference type="PANTHER" id="PTHR47966">
    <property type="entry name" value="BETA-SITE APP-CLEAVING ENZYME, ISOFORM A-RELATED"/>
    <property type="match status" value="1"/>
</dbReference>
<keyword evidence="2" id="KW-0732">Signal</keyword>
<accession>A0A811KSZ1</accession>
<feature type="domain" description="Peptidase A1" evidence="3">
    <location>
        <begin position="38"/>
        <end position="344"/>
    </location>
</feature>